<dbReference type="Proteomes" id="UP000444721">
    <property type="component" value="Unassembled WGS sequence"/>
</dbReference>
<proteinExistence type="predicted"/>
<dbReference type="VEuPathDB" id="AmoebaDB:FDP41_008074"/>
<sequence>MLRRSLTSIARSTAFKSNYGVATYATSAAQGAALDESVRKVLKPEVLKVIEAKTDSLLIKKLNFLGRYFVCRLNVASKLILNSLSQENCFRIIVNELDDPWEYYWKQVRKNGKDSNKWLESLREVRDLPLIADRCWRNMLLSGVYPTTEHYNTYLDVLANTNDNFYLHDTFDDLKRRNPYQNPDAASFNTMLDNYIRHQDGQRALVQLEYMKSKNIAVDASLEGKLKELLAAYDPEKGAVWALDKGGEKPEFEIKKEQAGEKNQQKIFDNLERYIQPDFSKLVVQE</sequence>
<dbReference type="EMBL" id="VFQX01000059">
    <property type="protein sequence ID" value="KAF0973647.1"/>
    <property type="molecule type" value="Genomic_DNA"/>
</dbReference>
<dbReference type="GeneID" id="68114448"/>
<dbReference type="VEuPathDB" id="AmoebaDB:NfTy_009710"/>
<evidence type="ECO:0000313" key="2">
    <source>
        <dbReference type="EMBL" id="KAF0973843.1"/>
    </source>
</evidence>
<comment type="caution">
    <text evidence="1">The sequence shown here is derived from an EMBL/GenBank/DDBJ whole genome shotgun (WGS) entry which is preliminary data.</text>
</comment>
<dbReference type="AlphaFoldDB" id="A0A6A5B886"/>
<evidence type="ECO:0000313" key="1">
    <source>
        <dbReference type="EMBL" id="KAF0973647.1"/>
    </source>
</evidence>
<dbReference type="EMBL" id="VFQX01000058">
    <property type="protein sequence ID" value="KAF0973843.1"/>
    <property type="molecule type" value="Genomic_DNA"/>
</dbReference>
<dbReference type="OrthoDB" id="10276417at2759"/>
<dbReference type="RefSeq" id="XP_044558556.1">
    <property type="nucleotide sequence ID" value="XM_044710953.1"/>
</dbReference>
<gene>
    <name evidence="2" type="ORF">FDP41_007230</name>
    <name evidence="1" type="ORF">FDP41_008074</name>
</gene>
<name>A0A6A5B886_NAEFO</name>
<keyword evidence="3" id="KW-1185">Reference proteome</keyword>
<organism evidence="1 3">
    <name type="scientific">Naegleria fowleri</name>
    <name type="common">Brain eating amoeba</name>
    <dbReference type="NCBI Taxonomy" id="5763"/>
    <lineage>
        <taxon>Eukaryota</taxon>
        <taxon>Discoba</taxon>
        <taxon>Heterolobosea</taxon>
        <taxon>Tetramitia</taxon>
        <taxon>Eutetramitia</taxon>
        <taxon>Vahlkampfiidae</taxon>
        <taxon>Naegleria</taxon>
    </lineage>
</organism>
<dbReference type="Gene3D" id="1.25.40.10">
    <property type="entry name" value="Tetratricopeptide repeat domain"/>
    <property type="match status" value="1"/>
</dbReference>
<dbReference type="VEuPathDB" id="AmoebaDB:NF0054090"/>
<reference evidence="1 3" key="1">
    <citation type="journal article" date="2019" name="Sci. Rep.">
        <title>Nanopore sequencing improves the draft genome of the human pathogenic amoeba Naegleria fowleri.</title>
        <authorList>
            <person name="Liechti N."/>
            <person name="Schurch N."/>
            <person name="Bruggmann R."/>
            <person name="Wittwer M."/>
        </authorList>
    </citation>
    <scope>NUCLEOTIDE SEQUENCE [LARGE SCALE GENOMIC DNA]</scope>
    <source>
        <strain evidence="1 3">ATCC 30894</strain>
    </source>
</reference>
<accession>A0A6A5B886</accession>
<protein>
    <submittedName>
        <fullName evidence="1">Uncharacterized protein</fullName>
    </submittedName>
</protein>
<evidence type="ECO:0000313" key="3">
    <source>
        <dbReference type="Proteomes" id="UP000444721"/>
    </source>
</evidence>
<dbReference type="VEuPathDB" id="AmoebaDB:FDP41_007230"/>
<dbReference type="InterPro" id="IPR011990">
    <property type="entry name" value="TPR-like_helical_dom_sf"/>
</dbReference>